<comment type="caution">
    <text evidence="1">The sequence shown here is derived from an EMBL/GenBank/DDBJ whole genome shotgun (WGS) entry which is preliminary data.</text>
</comment>
<gene>
    <name evidence="1" type="ORF">RRG08_055251</name>
</gene>
<accession>A0AAE0XUL1</accession>
<organism evidence="1 2">
    <name type="scientific">Elysia crispata</name>
    <name type="common">lettuce slug</name>
    <dbReference type="NCBI Taxonomy" id="231223"/>
    <lineage>
        <taxon>Eukaryota</taxon>
        <taxon>Metazoa</taxon>
        <taxon>Spiralia</taxon>
        <taxon>Lophotrochozoa</taxon>
        <taxon>Mollusca</taxon>
        <taxon>Gastropoda</taxon>
        <taxon>Heterobranchia</taxon>
        <taxon>Euthyneura</taxon>
        <taxon>Panpulmonata</taxon>
        <taxon>Sacoglossa</taxon>
        <taxon>Placobranchoidea</taxon>
        <taxon>Plakobranchidae</taxon>
        <taxon>Elysia</taxon>
    </lineage>
</organism>
<reference evidence="1" key="1">
    <citation type="journal article" date="2023" name="G3 (Bethesda)">
        <title>A reference genome for the long-term kleptoplast-retaining sea slug Elysia crispata morphotype clarki.</title>
        <authorList>
            <person name="Eastman K.E."/>
            <person name="Pendleton A.L."/>
            <person name="Shaikh M.A."/>
            <person name="Suttiyut T."/>
            <person name="Ogas R."/>
            <person name="Tomko P."/>
            <person name="Gavelis G."/>
            <person name="Widhalm J.R."/>
            <person name="Wisecaver J.H."/>
        </authorList>
    </citation>
    <scope>NUCLEOTIDE SEQUENCE</scope>
    <source>
        <strain evidence="1">ECLA1</strain>
    </source>
</reference>
<protein>
    <submittedName>
        <fullName evidence="1">Uncharacterized protein</fullName>
    </submittedName>
</protein>
<dbReference type="Proteomes" id="UP001283361">
    <property type="component" value="Unassembled WGS sequence"/>
</dbReference>
<dbReference type="AlphaFoldDB" id="A0AAE0XUL1"/>
<keyword evidence="2" id="KW-1185">Reference proteome</keyword>
<name>A0AAE0XUL1_9GAST</name>
<evidence type="ECO:0000313" key="2">
    <source>
        <dbReference type="Proteomes" id="UP001283361"/>
    </source>
</evidence>
<evidence type="ECO:0000313" key="1">
    <source>
        <dbReference type="EMBL" id="KAK3713609.1"/>
    </source>
</evidence>
<dbReference type="EMBL" id="JAWDGP010007558">
    <property type="protein sequence ID" value="KAK3713609.1"/>
    <property type="molecule type" value="Genomic_DNA"/>
</dbReference>
<sequence>MNIITRKNARSDFFRKKNRIYEPRGPVKKSSRKTLLPLIDAQRMLFPRRYLSRGRQTSYPVLPNQNALSKALSLPRKTD</sequence>
<proteinExistence type="predicted"/>